<dbReference type="SUPFAM" id="SSF53383">
    <property type="entry name" value="PLP-dependent transferases"/>
    <property type="match status" value="1"/>
</dbReference>
<dbReference type="InterPro" id="IPR015422">
    <property type="entry name" value="PyrdxlP-dep_Trfase_small"/>
</dbReference>
<dbReference type="InterPro" id="IPR015421">
    <property type="entry name" value="PyrdxlP-dep_Trfase_major"/>
</dbReference>
<dbReference type="PANTHER" id="PTHR21152:SF40">
    <property type="entry name" value="ALANINE--GLYOXYLATE AMINOTRANSFERASE"/>
    <property type="match status" value="1"/>
</dbReference>
<reference evidence="4 5" key="1">
    <citation type="submission" date="2018-05" db="EMBL/GenBank/DDBJ databases">
        <title>Complete genome sequence of Arcticibacterium luteifluviistationis SM1504T, a cytophagaceae bacterium isolated from Arctic surface seawater.</title>
        <authorList>
            <person name="Li Y."/>
            <person name="Qin Q.-L."/>
        </authorList>
    </citation>
    <scope>NUCLEOTIDE SEQUENCE [LARGE SCALE GENOMIC DNA]</scope>
    <source>
        <strain evidence="4 5">SM1504</strain>
    </source>
</reference>
<gene>
    <name evidence="4" type="ORF">DJ013_12045</name>
</gene>
<keyword evidence="2" id="KW-0663">Pyridoxal phosphate</keyword>
<dbReference type="KEGG" id="als:DJ013_12045"/>
<dbReference type="RefSeq" id="WP_111372055.1">
    <property type="nucleotide sequence ID" value="NZ_CP029480.1"/>
</dbReference>
<dbReference type="Pfam" id="PF00266">
    <property type="entry name" value="Aminotran_5"/>
    <property type="match status" value="1"/>
</dbReference>
<sequence>MNFYPGPSKIYPSVKSFMSEAFDSGILEKNHRSDSFMEMLKETIDLFKTKMAIPSDYEVYFTSSATECWEIVAQSVLSGNVQFAYNGAFGKKWFKYTVTNPNPNIDKIVETINGIRGSRFFLDQELSEIQIAENYDCFCAVQSETSNGSYINNENLRKLPSHFLKCFDVTSSLGGYAIDFSAGDVFLASVQKCLGLPSGMGVMVVSPKAIEAAIKLNERNHYNSFLFIRENFQKFQTHYTPNILNIFLLNRILKEVENIEVVSSKLKARADDFIKHIESLEGINPLIKNILTQSPNVIAIEAEEKIITMIKSKAKQNEILLGNGYGEWKNNTFRVANFPAIPNKDYHQLKAFLSDTLSNAI</sequence>
<feature type="domain" description="Aminotransferase class V" evidence="3">
    <location>
        <begin position="123"/>
        <end position="313"/>
    </location>
</feature>
<evidence type="ECO:0000256" key="1">
    <source>
        <dbReference type="ARBA" id="ARBA00001933"/>
    </source>
</evidence>
<accession>A0A2Z4GC41</accession>
<dbReference type="GO" id="GO:0019265">
    <property type="term" value="P:glycine biosynthetic process, by transamination of glyoxylate"/>
    <property type="evidence" value="ECO:0007669"/>
    <property type="project" value="TreeGrafter"/>
</dbReference>
<dbReference type="OrthoDB" id="975012at2"/>
<evidence type="ECO:0000259" key="3">
    <source>
        <dbReference type="Pfam" id="PF00266"/>
    </source>
</evidence>
<dbReference type="GO" id="GO:0008453">
    <property type="term" value="F:alanine-glyoxylate transaminase activity"/>
    <property type="evidence" value="ECO:0007669"/>
    <property type="project" value="TreeGrafter"/>
</dbReference>
<dbReference type="InterPro" id="IPR000192">
    <property type="entry name" value="Aminotrans_V_dom"/>
</dbReference>
<dbReference type="EMBL" id="CP029480">
    <property type="protein sequence ID" value="AWV98862.1"/>
    <property type="molecule type" value="Genomic_DNA"/>
</dbReference>
<keyword evidence="4" id="KW-0032">Aminotransferase</keyword>
<organism evidence="4 5">
    <name type="scientific">Arcticibacterium luteifluviistationis</name>
    <dbReference type="NCBI Taxonomy" id="1784714"/>
    <lineage>
        <taxon>Bacteria</taxon>
        <taxon>Pseudomonadati</taxon>
        <taxon>Bacteroidota</taxon>
        <taxon>Cytophagia</taxon>
        <taxon>Cytophagales</taxon>
        <taxon>Leadbetterellaceae</taxon>
        <taxon>Arcticibacterium</taxon>
    </lineage>
</organism>
<comment type="cofactor">
    <cofactor evidence="1">
        <name>pyridoxal 5'-phosphate</name>
        <dbReference type="ChEBI" id="CHEBI:597326"/>
    </cofactor>
</comment>
<dbReference type="GO" id="GO:0004760">
    <property type="term" value="F:L-serine-pyruvate transaminase activity"/>
    <property type="evidence" value="ECO:0007669"/>
    <property type="project" value="TreeGrafter"/>
</dbReference>
<evidence type="ECO:0000313" key="4">
    <source>
        <dbReference type="EMBL" id="AWV98862.1"/>
    </source>
</evidence>
<evidence type="ECO:0000256" key="2">
    <source>
        <dbReference type="ARBA" id="ARBA00022898"/>
    </source>
</evidence>
<dbReference type="Proteomes" id="UP000249873">
    <property type="component" value="Chromosome"/>
</dbReference>
<keyword evidence="5" id="KW-1185">Reference proteome</keyword>
<dbReference type="InterPro" id="IPR015424">
    <property type="entry name" value="PyrdxlP-dep_Trfase"/>
</dbReference>
<dbReference type="AlphaFoldDB" id="A0A2Z4GC41"/>
<dbReference type="PANTHER" id="PTHR21152">
    <property type="entry name" value="AMINOTRANSFERASE CLASS V"/>
    <property type="match status" value="1"/>
</dbReference>
<name>A0A2Z4GC41_9BACT</name>
<protein>
    <submittedName>
        <fullName evidence="4">Phosphoserine aminotransferase</fullName>
    </submittedName>
</protein>
<evidence type="ECO:0000313" key="5">
    <source>
        <dbReference type="Proteomes" id="UP000249873"/>
    </source>
</evidence>
<dbReference type="Gene3D" id="3.90.1150.10">
    <property type="entry name" value="Aspartate Aminotransferase, domain 1"/>
    <property type="match status" value="1"/>
</dbReference>
<dbReference type="Gene3D" id="3.40.640.10">
    <property type="entry name" value="Type I PLP-dependent aspartate aminotransferase-like (Major domain)"/>
    <property type="match status" value="1"/>
</dbReference>
<proteinExistence type="predicted"/>
<keyword evidence="4" id="KW-0808">Transferase</keyword>